<dbReference type="EMBL" id="MNQH01000039">
    <property type="protein sequence ID" value="OKY93315.1"/>
    <property type="molecule type" value="Genomic_DNA"/>
</dbReference>
<dbReference type="CDD" id="cd14948">
    <property type="entry name" value="BACON"/>
    <property type="match status" value="1"/>
</dbReference>
<reference evidence="1 2" key="1">
    <citation type="journal article" date="2016" name="Nat. Biotechnol.">
        <title>Measurement of bacterial replication rates in microbial communities.</title>
        <authorList>
            <person name="Brown C.T."/>
            <person name="Olm M.R."/>
            <person name="Thomas B.C."/>
            <person name="Banfield J.F."/>
        </authorList>
    </citation>
    <scope>NUCLEOTIDE SEQUENCE [LARGE SCALE GENOMIC DNA]</scope>
    <source>
        <strain evidence="1">CAG:67_53_122</strain>
    </source>
</reference>
<organism evidence="1 2">
    <name type="scientific">Alistipes putredinis</name>
    <dbReference type="NCBI Taxonomy" id="28117"/>
    <lineage>
        <taxon>Bacteria</taxon>
        <taxon>Pseudomonadati</taxon>
        <taxon>Bacteroidota</taxon>
        <taxon>Bacteroidia</taxon>
        <taxon>Bacteroidales</taxon>
        <taxon>Rikenellaceae</taxon>
        <taxon>Alistipes</taxon>
    </lineage>
</organism>
<evidence type="ECO:0000313" key="2">
    <source>
        <dbReference type="Proteomes" id="UP000187417"/>
    </source>
</evidence>
<proteinExistence type="predicted"/>
<dbReference type="RefSeq" id="WP_215721975.1">
    <property type="nucleotide sequence ID" value="NZ_CAMQOD010000005.1"/>
</dbReference>
<accession>A0A1Q6F376</accession>
<dbReference type="Gene3D" id="2.60.40.10">
    <property type="entry name" value="Immunoglobulins"/>
    <property type="match status" value="1"/>
</dbReference>
<dbReference type="InterPro" id="IPR013783">
    <property type="entry name" value="Ig-like_fold"/>
</dbReference>
<dbReference type="AlphaFoldDB" id="A0A1Q6F376"/>
<dbReference type="STRING" id="28117.BHV66_09605"/>
<protein>
    <recommendedName>
        <fullName evidence="3">BACON domain-containing protein</fullName>
    </recommendedName>
</protein>
<evidence type="ECO:0000313" key="1">
    <source>
        <dbReference type="EMBL" id="OKY93315.1"/>
    </source>
</evidence>
<comment type="caution">
    <text evidence="1">The sequence shown here is derived from an EMBL/GenBank/DDBJ whole genome shotgun (WGS) entry which is preliminary data.</text>
</comment>
<dbReference type="Proteomes" id="UP000187417">
    <property type="component" value="Unassembled WGS sequence"/>
</dbReference>
<gene>
    <name evidence="1" type="ORF">BHV66_09605</name>
</gene>
<dbReference type="InterPro" id="IPR024361">
    <property type="entry name" value="BACON"/>
</dbReference>
<name>A0A1Q6F376_9BACT</name>
<evidence type="ECO:0008006" key="3">
    <source>
        <dbReference type="Google" id="ProtNLM"/>
    </source>
</evidence>
<sequence length="248" mass="26359">MSKRSVIQTNDGYLMLLDAVYFNGRRMGNISEEGLDWGGEDAQTVELWAAQIRTSPVLDIETRAATNEITGKMIEMVPQNCVDLMGGKVAGEEWQMPASSMRVEGDMRILTGTGKTVKLKRVSLRASKIRGGLGGENVLGIEFGLKVLAPLDGSSPGSILPTEPFIEADPTSLTFEQAGGSLPVDIEASGPFSVGAVPEGFSVEVINGRVTVIAEANSTESPRSGQLEFILESDPETKATVSLSQPNA</sequence>